<keyword evidence="1" id="KW-0812">Transmembrane</keyword>
<reference evidence="2" key="1">
    <citation type="journal article" date="2011" name="Genome Biol.">
        <title>The draft genome of the carcinogenic human liver fluke Clonorchis sinensis.</title>
        <authorList>
            <person name="Wang X."/>
            <person name="Chen W."/>
            <person name="Huang Y."/>
            <person name="Sun J."/>
            <person name="Men J."/>
            <person name="Liu H."/>
            <person name="Luo F."/>
            <person name="Guo L."/>
            <person name="Lv X."/>
            <person name="Deng C."/>
            <person name="Zhou C."/>
            <person name="Fan Y."/>
            <person name="Li X."/>
            <person name="Huang L."/>
            <person name="Hu Y."/>
            <person name="Liang C."/>
            <person name="Hu X."/>
            <person name="Xu J."/>
            <person name="Yu X."/>
        </authorList>
    </citation>
    <scope>NUCLEOTIDE SEQUENCE [LARGE SCALE GENOMIC DNA]</scope>
    <source>
        <strain evidence="2">Henan</strain>
    </source>
</reference>
<keyword evidence="1" id="KW-1133">Transmembrane helix</keyword>
<feature type="transmembrane region" description="Helical" evidence="1">
    <location>
        <begin position="153"/>
        <end position="175"/>
    </location>
</feature>
<dbReference type="Proteomes" id="UP000008909">
    <property type="component" value="Unassembled WGS sequence"/>
</dbReference>
<organism evidence="2 3">
    <name type="scientific">Clonorchis sinensis</name>
    <name type="common">Chinese liver fluke</name>
    <dbReference type="NCBI Taxonomy" id="79923"/>
    <lineage>
        <taxon>Eukaryota</taxon>
        <taxon>Metazoa</taxon>
        <taxon>Spiralia</taxon>
        <taxon>Lophotrochozoa</taxon>
        <taxon>Platyhelminthes</taxon>
        <taxon>Trematoda</taxon>
        <taxon>Digenea</taxon>
        <taxon>Opisthorchiida</taxon>
        <taxon>Opisthorchiata</taxon>
        <taxon>Opisthorchiidae</taxon>
        <taxon>Clonorchis</taxon>
    </lineage>
</organism>
<dbReference type="AlphaFoldDB" id="G7YVK2"/>
<evidence type="ECO:0000313" key="2">
    <source>
        <dbReference type="EMBL" id="GAA56982.1"/>
    </source>
</evidence>
<accession>G7YVK2</accession>
<dbReference type="EMBL" id="DF144478">
    <property type="protein sequence ID" value="GAA56982.1"/>
    <property type="molecule type" value="Genomic_DNA"/>
</dbReference>
<evidence type="ECO:0000256" key="1">
    <source>
        <dbReference type="SAM" id="Phobius"/>
    </source>
</evidence>
<keyword evidence="1" id="KW-0472">Membrane</keyword>
<evidence type="ECO:0000313" key="3">
    <source>
        <dbReference type="Proteomes" id="UP000008909"/>
    </source>
</evidence>
<keyword evidence="3" id="KW-1185">Reference proteome</keyword>
<proteinExistence type="predicted"/>
<gene>
    <name evidence="2" type="ORF">CLF_111937</name>
</gene>
<reference key="2">
    <citation type="submission" date="2011-10" db="EMBL/GenBank/DDBJ databases">
        <title>The genome and transcriptome sequence of Clonorchis sinensis provide insights into the carcinogenic liver fluke.</title>
        <authorList>
            <person name="Wang X."/>
            <person name="Huang Y."/>
            <person name="Chen W."/>
            <person name="Liu H."/>
            <person name="Guo L."/>
            <person name="Chen Y."/>
            <person name="Luo F."/>
            <person name="Zhou W."/>
            <person name="Sun J."/>
            <person name="Mao Q."/>
            <person name="Liang P."/>
            <person name="Zhou C."/>
            <person name="Tian Y."/>
            <person name="Men J."/>
            <person name="Lv X."/>
            <person name="Huang L."/>
            <person name="Zhou J."/>
            <person name="Hu Y."/>
            <person name="Li R."/>
            <person name="Zhang F."/>
            <person name="Lei H."/>
            <person name="Li X."/>
            <person name="Hu X."/>
            <person name="Liang C."/>
            <person name="Xu J."/>
            <person name="Wu Z."/>
            <person name="Yu X."/>
        </authorList>
    </citation>
    <scope>NUCLEOTIDE SEQUENCE</scope>
    <source>
        <strain>Henan</strain>
    </source>
</reference>
<sequence length="372" mass="42982">MAENHVCLTDPAAMEMRITCPITATLTAVMELSGNRSMRDQVYCPLFLIALFFAQSSVPANPTQSDCNRVIMPHEPLTYKYRYLTLVLIELCPSGHPHAIYPRSLFGSYPHRYLLCFLQCHAKLHLYDLHKAHQAIYTTYREATRIHNDRGSMLGPILFLFYISDIFGAVSHAYYTRIRNNLPDRRQNISYDHTFLQSVDSFLTCEAEAALLSAQQPLIPFMNQVQINSEFDEALTSLRPIMHMFAESRYRIIDVHTAPSLTAIGLIEQRPRQMICMCTIRLKNVNIIGRLMVEHRGPHWMDLTQTESALDPKNPYLYLDCVPSYNVRILFWYSLRADKPLPQQGTGRMLLLILFAKPPIYYSAIRNYYYAL</sequence>
<name>G7YVK2_CLOSI</name>
<protein>
    <submittedName>
        <fullName evidence="2">Uncharacterized protein</fullName>
    </submittedName>
</protein>